<sequence length="155" mass="17317">MVILVACETVSAVSMHNAYSLTLAILSYSRWPNNITPTLCVIDNPSATIAFQNQIKQSSYEYHIQNLTATNFPKAQCQAVYFSNLTPQQQQNLINAYPQKNLLSFSNNNSDCEIGSIFCLYTQNGLTTFKVNLDALSHSQVHIDPRVLLLARNAE</sequence>
<dbReference type="InterPro" id="IPR025293">
    <property type="entry name" value="YfiR/HmsC-like"/>
</dbReference>
<dbReference type="AlphaFoldDB" id="A0A3A8EHT4"/>
<name>A0A3A8EHT4_9GAMM</name>
<reference evidence="1 2" key="1">
    <citation type="submission" date="2018-09" db="EMBL/GenBank/DDBJ databases">
        <title>The draft genome of Acinetobacter spp. strains.</title>
        <authorList>
            <person name="Qin J."/>
            <person name="Feng Y."/>
            <person name="Zong Z."/>
        </authorList>
    </citation>
    <scope>NUCLEOTIDE SEQUENCE [LARGE SCALE GENOMIC DNA]</scope>
    <source>
        <strain evidence="1 2">WCHAc060096</strain>
    </source>
</reference>
<keyword evidence="2" id="KW-1185">Reference proteome</keyword>
<evidence type="ECO:0000313" key="1">
    <source>
        <dbReference type="EMBL" id="RKG34497.1"/>
    </source>
</evidence>
<accession>A0A3A8EHT4</accession>
<dbReference type="EMBL" id="RAXU01000006">
    <property type="protein sequence ID" value="RKG34497.1"/>
    <property type="molecule type" value="Genomic_DNA"/>
</dbReference>
<dbReference type="Pfam" id="PF13689">
    <property type="entry name" value="DUF4154"/>
    <property type="match status" value="1"/>
</dbReference>
<proteinExistence type="predicted"/>
<comment type="caution">
    <text evidence="1">The sequence shown here is derived from an EMBL/GenBank/DDBJ whole genome shotgun (WGS) entry which is preliminary data.</text>
</comment>
<protein>
    <submittedName>
        <fullName evidence="1">YfiR family protein</fullName>
    </submittedName>
</protein>
<gene>
    <name evidence="1" type="ORF">D7V21_06215</name>
</gene>
<dbReference type="Proteomes" id="UP000269001">
    <property type="component" value="Unassembled WGS sequence"/>
</dbReference>
<organism evidence="1 2">
    <name type="scientific">Acinetobacter guerrae</name>
    <dbReference type="NCBI Taxonomy" id="1843371"/>
    <lineage>
        <taxon>Bacteria</taxon>
        <taxon>Pseudomonadati</taxon>
        <taxon>Pseudomonadota</taxon>
        <taxon>Gammaproteobacteria</taxon>
        <taxon>Moraxellales</taxon>
        <taxon>Moraxellaceae</taxon>
        <taxon>Acinetobacter</taxon>
    </lineage>
</organism>
<evidence type="ECO:0000313" key="2">
    <source>
        <dbReference type="Proteomes" id="UP000269001"/>
    </source>
</evidence>